<dbReference type="EMBL" id="PGCJ01000011">
    <property type="protein sequence ID" value="PLW57436.1"/>
    <property type="molecule type" value="Genomic_DNA"/>
</dbReference>
<feature type="chain" id="PRO_5014982649" evidence="1">
    <location>
        <begin position="21"/>
        <end position="140"/>
    </location>
</feature>
<protein>
    <submittedName>
        <fullName evidence="2">Uncharacterized protein</fullName>
    </submittedName>
</protein>
<reference evidence="2 3" key="1">
    <citation type="submission" date="2017-11" db="EMBL/GenBank/DDBJ databases">
        <title>De novo assembly and phasing of dikaryotic genomes from two isolates of Puccinia coronata f. sp. avenae, the causal agent of oat crown rust.</title>
        <authorList>
            <person name="Miller M.E."/>
            <person name="Zhang Y."/>
            <person name="Omidvar V."/>
            <person name="Sperschneider J."/>
            <person name="Schwessinger B."/>
            <person name="Raley C."/>
            <person name="Palmer J.M."/>
            <person name="Garnica D."/>
            <person name="Upadhyaya N."/>
            <person name="Rathjen J."/>
            <person name="Taylor J.M."/>
            <person name="Park R.F."/>
            <person name="Dodds P.N."/>
            <person name="Hirsch C.D."/>
            <person name="Kianian S.F."/>
            <person name="Figueroa M."/>
        </authorList>
    </citation>
    <scope>NUCLEOTIDE SEQUENCE [LARGE SCALE GENOMIC DNA]</scope>
    <source>
        <strain evidence="2">12NC29</strain>
    </source>
</reference>
<organism evidence="2 3">
    <name type="scientific">Puccinia coronata f. sp. avenae</name>
    <dbReference type="NCBI Taxonomy" id="200324"/>
    <lineage>
        <taxon>Eukaryota</taxon>
        <taxon>Fungi</taxon>
        <taxon>Dikarya</taxon>
        <taxon>Basidiomycota</taxon>
        <taxon>Pucciniomycotina</taxon>
        <taxon>Pucciniomycetes</taxon>
        <taxon>Pucciniales</taxon>
        <taxon>Pucciniaceae</taxon>
        <taxon>Puccinia</taxon>
    </lineage>
</organism>
<keyword evidence="1" id="KW-0732">Signal</keyword>
<evidence type="ECO:0000256" key="1">
    <source>
        <dbReference type="SAM" id="SignalP"/>
    </source>
</evidence>
<evidence type="ECO:0000313" key="3">
    <source>
        <dbReference type="Proteomes" id="UP000235388"/>
    </source>
</evidence>
<sequence length="140" mass="16120">MKIHGLTITTVLCNVSSSFAVGPIIDMNNWQTETWPGPSTRYPWSEYSPVILELAHRNYIQIPMAQRGNSILEVYRDADHPDDHIFIENPGFSRLAYHVLDLTQPDELRWMENTIGPRQKHRIIAGQVQVWGARVHPFSD</sequence>
<dbReference type="Proteomes" id="UP000235388">
    <property type="component" value="Unassembled WGS sequence"/>
</dbReference>
<evidence type="ECO:0000313" key="2">
    <source>
        <dbReference type="EMBL" id="PLW57436.1"/>
    </source>
</evidence>
<gene>
    <name evidence="2" type="ORF">PCANC_01762</name>
</gene>
<dbReference type="AlphaFoldDB" id="A0A2N5W5B6"/>
<keyword evidence="3" id="KW-1185">Reference proteome</keyword>
<accession>A0A2N5W5B6</accession>
<comment type="caution">
    <text evidence="2">The sequence shown here is derived from an EMBL/GenBank/DDBJ whole genome shotgun (WGS) entry which is preliminary data.</text>
</comment>
<proteinExistence type="predicted"/>
<feature type="signal peptide" evidence="1">
    <location>
        <begin position="1"/>
        <end position="20"/>
    </location>
</feature>
<name>A0A2N5W5B6_9BASI</name>